<dbReference type="Proteomes" id="UP000178636">
    <property type="component" value="Unassembled WGS sequence"/>
</dbReference>
<gene>
    <name evidence="1" type="ORF">A3C93_06010</name>
</gene>
<dbReference type="EMBL" id="MHLO01000027">
    <property type="protein sequence ID" value="OGZ11964.1"/>
    <property type="molecule type" value="Genomic_DNA"/>
</dbReference>
<evidence type="ECO:0000313" key="1">
    <source>
        <dbReference type="EMBL" id="OGZ11964.1"/>
    </source>
</evidence>
<dbReference type="AlphaFoldDB" id="A0A1G2DEA0"/>
<reference evidence="1 2" key="1">
    <citation type="journal article" date="2016" name="Nat. Commun.">
        <title>Thousands of microbial genomes shed light on interconnected biogeochemical processes in an aquifer system.</title>
        <authorList>
            <person name="Anantharaman K."/>
            <person name="Brown C.T."/>
            <person name="Hug L.A."/>
            <person name="Sharon I."/>
            <person name="Castelle C.J."/>
            <person name="Probst A.J."/>
            <person name="Thomas B.C."/>
            <person name="Singh A."/>
            <person name="Wilkins M.J."/>
            <person name="Karaoz U."/>
            <person name="Brodie E.L."/>
            <person name="Williams K.H."/>
            <person name="Hubbard S.S."/>
            <person name="Banfield J.F."/>
        </authorList>
    </citation>
    <scope>NUCLEOTIDE SEQUENCE [LARGE SCALE GENOMIC DNA]</scope>
</reference>
<proteinExistence type="predicted"/>
<accession>A0A1G2DEA0</accession>
<protein>
    <submittedName>
        <fullName evidence="1">Uncharacterized protein</fullName>
    </submittedName>
</protein>
<name>A0A1G2DEA0_9BACT</name>
<comment type="caution">
    <text evidence="1">The sequence shown here is derived from an EMBL/GenBank/DDBJ whole genome shotgun (WGS) entry which is preliminary data.</text>
</comment>
<evidence type="ECO:0000313" key="2">
    <source>
        <dbReference type="Proteomes" id="UP000178636"/>
    </source>
</evidence>
<sequence length="227" mass="26058">MVMKRNYVPLTHTITRKELENRQKAHIADLKRIGEFLPEASARRYLEESDNAVDAELKDEVLIPEFSAEELAQMNDEPEMRELRDALLGLAGKTGAQLAAMSPRSEEDYSEDVASVRWYLAQFWLHVLLASHAHHKEDTKENVLHLRADLLPEETEEEIERRGGSHLGYMRRDVGTAGIAYEEQQNACYAEFIEHVKGHLLDNPEGLVLSSYDNIRLFKEGDQFIVR</sequence>
<organism evidence="1 2">
    <name type="scientific">Candidatus Lloydbacteria bacterium RIFCSPHIGHO2_02_FULL_54_17</name>
    <dbReference type="NCBI Taxonomy" id="1798664"/>
    <lineage>
        <taxon>Bacteria</taxon>
        <taxon>Candidatus Lloydiibacteriota</taxon>
    </lineage>
</organism>